<keyword evidence="16" id="KW-0333">Golgi apparatus</keyword>
<keyword evidence="13" id="KW-0967">Endosome</keyword>
<feature type="domain" description="Sin1 N-terminal" evidence="23">
    <location>
        <begin position="18"/>
        <end position="134"/>
    </location>
</feature>
<dbReference type="OrthoDB" id="241990at2759"/>
<evidence type="ECO:0000256" key="16">
    <source>
        <dbReference type="ARBA" id="ARBA00023034"/>
    </source>
</evidence>
<name>A0A7M7REV4_STRPU</name>
<feature type="domain" description="CRIM" evidence="24">
    <location>
        <begin position="142"/>
        <end position="275"/>
    </location>
</feature>
<dbReference type="FunCoup" id="A0A7M7REV4">
    <property type="interactions" value="1538"/>
</dbReference>
<evidence type="ECO:0000256" key="17">
    <source>
        <dbReference type="ARBA" id="ARBA00023128"/>
    </source>
</evidence>
<evidence type="ECO:0000256" key="7">
    <source>
        <dbReference type="ARBA" id="ARBA00004556"/>
    </source>
</evidence>
<sequence length="521" mass="59919">MALLDDPAFIIAHIRHSFITSDDTGMCEMAIMNEELDWPQKKKEMEEKRKSNKAQFDSFDNDQGYDDVEIYGESYEIESSFDYSFRHRSNTAVRLDKLRHDRMTQTQCQRIKWKEEASDFPEEELEDLFGKKEVKEKPKILKSSLSIQLERFPDQATNIFAEYANFDGKGHAGGGGVKRIEIFLTMVEPTIPDRRFLKVVVTNNAKVQDLIGLICWHYVNKGLQPELKENLESYCLMISEEDGEVDTDFPALDSREAISKFGFNTLALVEKDAPEDDGKPGSKDNIIVTIKSSDGESRLAVDSTQITLRQILTKALRKRKGIIPTAGPHYLLEKKSAPGVPLDLDLKLCETESMDFIMVREHSRRDYLKSDRTRPYSGDREPPLVLSTQYRSFRVSMLHKLRPATEIQLGISGDKIEIDPVAQPRNTPAKFWGKQKAVSIESDRLAFCNITDDKPSGKSTFRLTFKSPNHEFKHYDFETGTNLTKQIVNRINHILELRASSVRNDYTLWRERRHSRKAHDK</sequence>
<evidence type="ECO:0000256" key="18">
    <source>
        <dbReference type="ARBA" id="ARBA00023136"/>
    </source>
</evidence>
<evidence type="ECO:0000256" key="1">
    <source>
        <dbReference type="ARBA" id="ARBA00004123"/>
    </source>
</evidence>
<protein>
    <recommendedName>
        <fullName evidence="10">Target of rapamycin complex 2 subunit MAPKAP1</fullName>
    </recommendedName>
    <alternativeName>
        <fullName evidence="22">Stress-activated map kinase-interacting protein 1</fullName>
    </alternativeName>
</protein>
<proteinExistence type="inferred from homology"/>
<evidence type="ECO:0000256" key="22">
    <source>
        <dbReference type="ARBA" id="ARBA00031431"/>
    </source>
</evidence>
<evidence type="ECO:0000256" key="14">
    <source>
        <dbReference type="ARBA" id="ARBA00022787"/>
    </source>
</evidence>
<keyword evidence="18" id="KW-0472">Membrane</keyword>
<dbReference type="GO" id="GO:0031902">
    <property type="term" value="C:late endosome membrane"/>
    <property type="evidence" value="ECO:0007669"/>
    <property type="project" value="UniProtKB-SubCell"/>
</dbReference>
<evidence type="ECO:0000256" key="19">
    <source>
        <dbReference type="ARBA" id="ARBA00023228"/>
    </source>
</evidence>
<evidence type="ECO:0000256" key="21">
    <source>
        <dbReference type="ARBA" id="ARBA00023765"/>
    </source>
</evidence>
<dbReference type="OMA" id="YPLIVCV"/>
<dbReference type="InterPro" id="IPR011993">
    <property type="entry name" value="PH-like_dom_sf"/>
</dbReference>
<keyword evidence="20" id="KW-0539">Nucleus</keyword>
<evidence type="ECO:0000256" key="4">
    <source>
        <dbReference type="ARBA" id="ARBA00004395"/>
    </source>
</evidence>
<dbReference type="Pfam" id="PF05422">
    <property type="entry name" value="SIN1"/>
    <property type="match status" value="1"/>
</dbReference>
<evidence type="ECO:0000256" key="12">
    <source>
        <dbReference type="ARBA" id="ARBA00022490"/>
    </source>
</evidence>
<evidence type="ECO:0000313" key="28">
    <source>
        <dbReference type="Proteomes" id="UP000007110"/>
    </source>
</evidence>
<comment type="similarity">
    <text evidence="9">Belongs to the SIN1 family.</text>
</comment>
<dbReference type="InterPro" id="IPR031313">
    <property type="entry name" value="Sin1_PH_dom"/>
</dbReference>
<dbReference type="Pfam" id="PF16979">
    <property type="entry name" value="SIN1_PH"/>
    <property type="match status" value="1"/>
</dbReference>
<dbReference type="GO" id="GO:0038203">
    <property type="term" value="P:TORC2 signaling"/>
    <property type="evidence" value="ECO:0000318"/>
    <property type="project" value="GO_Central"/>
</dbReference>
<dbReference type="AlphaFoldDB" id="A0A7M7REV4"/>
<reference evidence="28" key="1">
    <citation type="submission" date="2015-02" db="EMBL/GenBank/DDBJ databases">
        <title>Genome sequencing for Strongylocentrotus purpuratus.</title>
        <authorList>
            <person name="Murali S."/>
            <person name="Liu Y."/>
            <person name="Vee V."/>
            <person name="English A."/>
            <person name="Wang M."/>
            <person name="Skinner E."/>
            <person name="Han Y."/>
            <person name="Muzny D.M."/>
            <person name="Worley K.C."/>
            <person name="Gibbs R.A."/>
        </authorList>
    </citation>
    <scope>NUCLEOTIDE SEQUENCE</scope>
</reference>
<reference evidence="27" key="2">
    <citation type="submission" date="2021-01" db="UniProtKB">
        <authorList>
            <consortium name="EnsemblMetazoa"/>
        </authorList>
    </citation>
    <scope>IDENTIFICATION</scope>
</reference>
<evidence type="ECO:0000256" key="10">
    <source>
        <dbReference type="ARBA" id="ARBA00014183"/>
    </source>
</evidence>
<dbReference type="GeneID" id="582179"/>
<evidence type="ECO:0000256" key="5">
    <source>
        <dbReference type="ARBA" id="ARBA00004406"/>
    </source>
</evidence>
<dbReference type="KEGG" id="spu:582179"/>
<dbReference type="PANTHER" id="PTHR13335:SF1">
    <property type="entry name" value="TARGET OF RAPAMYCIN COMPLEX 2 SUBUNIT MAPKAP1"/>
    <property type="match status" value="1"/>
</dbReference>
<keyword evidence="14" id="KW-1000">Mitochondrion outer membrane</keyword>
<dbReference type="Pfam" id="PF16978">
    <property type="entry name" value="CRIM"/>
    <property type="match status" value="1"/>
</dbReference>
<dbReference type="GO" id="GO:0048471">
    <property type="term" value="C:perinuclear region of cytoplasm"/>
    <property type="evidence" value="ECO:0007669"/>
    <property type="project" value="UniProtKB-SubCell"/>
</dbReference>
<keyword evidence="17" id="KW-0496">Mitochondrion</keyword>
<dbReference type="InterPro" id="IPR008828">
    <property type="entry name" value="Sin1/Avo1"/>
</dbReference>
<evidence type="ECO:0000313" key="27">
    <source>
        <dbReference type="EnsemblMetazoa" id="XP_787234"/>
    </source>
</evidence>
<feature type="domain" description="SIN1-type PH" evidence="25">
    <location>
        <begin position="389"/>
        <end position="496"/>
    </location>
</feature>
<dbReference type="FunFam" id="2.30.29.30:FF:000585">
    <property type="entry name" value="target of rapamycin complex 2 subunit MAPKAP1 isoform X3"/>
    <property type="match status" value="1"/>
</dbReference>
<dbReference type="GO" id="GO:0031901">
    <property type="term" value="C:early endosome membrane"/>
    <property type="evidence" value="ECO:0007669"/>
    <property type="project" value="UniProtKB-SubCell"/>
</dbReference>
<dbReference type="CTD" id="79109"/>
<dbReference type="GO" id="GO:0000139">
    <property type="term" value="C:Golgi membrane"/>
    <property type="evidence" value="ECO:0007669"/>
    <property type="project" value="UniProtKB-SubCell"/>
</dbReference>
<keyword evidence="15" id="KW-0256">Endoplasmic reticulum</keyword>
<evidence type="ECO:0000256" key="20">
    <source>
        <dbReference type="ARBA" id="ARBA00023242"/>
    </source>
</evidence>
<evidence type="ECO:0000256" key="2">
    <source>
        <dbReference type="ARBA" id="ARBA00004202"/>
    </source>
</evidence>
<dbReference type="Proteomes" id="UP000007110">
    <property type="component" value="Unassembled WGS sequence"/>
</dbReference>
<keyword evidence="19" id="KW-0458">Lysosome</keyword>
<evidence type="ECO:0000256" key="11">
    <source>
        <dbReference type="ARBA" id="ARBA00022475"/>
    </source>
</evidence>
<comment type="subcellular location">
    <subcellularLocation>
        <location evidence="2">Cell membrane</location>
        <topology evidence="2">Peripheral membrane protein</topology>
    </subcellularLocation>
    <subcellularLocation>
        <location evidence="7">Cytoplasm</location>
        <location evidence="7">Perinuclear region</location>
    </subcellularLocation>
    <subcellularLocation>
        <location evidence="3">Early endosome membrane</location>
        <topology evidence="3">Peripheral membrane protein</topology>
    </subcellularLocation>
    <subcellularLocation>
        <location evidence="5">Endoplasmic reticulum membrane</location>
        <topology evidence="5">Peripheral membrane protein</topology>
    </subcellularLocation>
    <subcellularLocation>
        <location evidence="4">Golgi apparatus membrane</location>
        <topology evidence="4">Peripheral membrane protein</topology>
    </subcellularLocation>
    <subcellularLocation>
        <location evidence="8">Late endosome membrane</location>
        <topology evidence="8">Peripheral membrane protein</topology>
    </subcellularLocation>
    <subcellularLocation>
        <location evidence="21">Lysosome membrane</location>
        <topology evidence="21">Peripheral membrane protein</topology>
    </subcellularLocation>
    <subcellularLocation>
        <location evidence="6">Mitochondrion outer membrane</location>
        <topology evidence="6">Peripheral membrane protein</topology>
    </subcellularLocation>
    <subcellularLocation>
        <location evidence="1">Nucleus</location>
    </subcellularLocation>
</comment>
<evidence type="ECO:0000259" key="26">
    <source>
        <dbReference type="Pfam" id="PF25322"/>
    </source>
</evidence>
<evidence type="ECO:0000259" key="24">
    <source>
        <dbReference type="Pfam" id="PF16978"/>
    </source>
</evidence>
<dbReference type="Gene3D" id="2.30.29.30">
    <property type="entry name" value="Pleckstrin-homology domain (PH domain)/Phosphotyrosine-binding domain (PTB)"/>
    <property type="match status" value="1"/>
</dbReference>
<evidence type="ECO:0000256" key="3">
    <source>
        <dbReference type="ARBA" id="ARBA00004220"/>
    </source>
</evidence>
<keyword evidence="28" id="KW-1185">Reference proteome</keyword>
<dbReference type="RefSeq" id="XP_787234.2">
    <property type="nucleotide sequence ID" value="XM_782141.5"/>
</dbReference>
<dbReference type="GO" id="GO:0031932">
    <property type="term" value="C:TORC2 complex"/>
    <property type="evidence" value="ECO:0000318"/>
    <property type="project" value="GO_Central"/>
</dbReference>
<dbReference type="GO" id="GO:0005765">
    <property type="term" value="C:lysosomal membrane"/>
    <property type="evidence" value="ECO:0007669"/>
    <property type="project" value="UniProtKB-SubCell"/>
</dbReference>
<evidence type="ECO:0000256" key="8">
    <source>
        <dbReference type="ARBA" id="ARBA00004633"/>
    </source>
</evidence>
<dbReference type="EnsemblMetazoa" id="XM_782141">
    <property type="protein sequence ID" value="XP_787234"/>
    <property type="gene ID" value="LOC582179"/>
</dbReference>
<dbReference type="GO" id="GO:0030674">
    <property type="term" value="F:protein-macromolecule adaptor activity"/>
    <property type="evidence" value="ECO:0007669"/>
    <property type="project" value="UniProtKB-ARBA"/>
</dbReference>
<dbReference type="InterPro" id="IPR032679">
    <property type="entry name" value="Sin1_N"/>
</dbReference>
<evidence type="ECO:0000256" key="9">
    <source>
        <dbReference type="ARBA" id="ARBA00009407"/>
    </source>
</evidence>
<dbReference type="InterPro" id="IPR031567">
    <property type="entry name" value="CRIM_dom"/>
</dbReference>
<accession>A0A7M7REV4</accession>
<dbReference type="GO" id="GO:0005789">
    <property type="term" value="C:endoplasmic reticulum membrane"/>
    <property type="evidence" value="ECO:0007669"/>
    <property type="project" value="UniProtKB-SubCell"/>
</dbReference>
<evidence type="ECO:0000256" key="13">
    <source>
        <dbReference type="ARBA" id="ARBA00022753"/>
    </source>
</evidence>
<evidence type="ECO:0000256" key="6">
    <source>
        <dbReference type="ARBA" id="ARBA00004450"/>
    </source>
</evidence>
<dbReference type="PANTHER" id="PTHR13335">
    <property type="entry name" value="TARGET OF RAPAMYCIN COMPLEX 2 SUBUNIT MAPKAP1"/>
    <property type="match status" value="1"/>
</dbReference>
<dbReference type="GO" id="GO:0005634">
    <property type="term" value="C:nucleus"/>
    <property type="evidence" value="ECO:0007669"/>
    <property type="project" value="UniProtKB-SubCell"/>
</dbReference>
<feature type="domain" description="Target of rapamycin complex 2 subunit MAPKAP1-like Ras-binding" evidence="26">
    <location>
        <begin position="296"/>
        <end position="360"/>
    </location>
</feature>
<evidence type="ECO:0000259" key="25">
    <source>
        <dbReference type="Pfam" id="PF16979"/>
    </source>
</evidence>
<dbReference type="GO" id="GO:0005546">
    <property type="term" value="F:phosphatidylinositol-4,5-bisphosphate binding"/>
    <property type="evidence" value="ECO:0000318"/>
    <property type="project" value="GO_Central"/>
</dbReference>
<keyword evidence="12" id="KW-0963">Cytoplasm</keyword>
<dbReference type="InParanoid" id="A0A7M7REV4"/>
<evidence type="ECO:0000256" key="15">
    <source>
        <dbReference type="ARBA" id="ARBA00022824"/>
    </source>
</evidence>
<dbReference type="GO" id="GO:0005886">
    <property type="term" value="C:plasma membrane"/>
    <property type="evidence" value="ECO:0000318"/>
    <property type="project" value="GO_Central"/>
</dbReference>
<keyword evidence="11" id="KW-1003">Cell membrane</keyword>
<organism evidence="27 28">
    <name type="scientific">Strongylocentrotus purpuratus</name>
    <name type="common">Purple sea urchin</name>
    <dbReference type="NCBI Taxonomy" id="7668"/>
    <lineage>
        <taxon>Eukaryota</taxon>
        <taxon>Metazoa</taxon>
        <taxon>Echinodermata</taxon>
        <taxon>Eleutherozoa</taxon>
        <taxon>Echinozoa</taxon>
        <taxon>Echinoidea</taxon>
        <taxon>Euechinoidea</taxon>
        <taxon>Echinacea</taxon>
        <taxon>Camarodonta</taxon>
        <taxon>Echinidea</taxon>
        <taxon>Strongylocentrotidae</taxon>
        <taxon>Strongylocentrotus</taxon>
    </lineage>
</organism>
<dbReference type="GO" id="GO:0005741">
    <property type="term" value="C:mitochondrial outer membrane"/>
    <property type="evidence" value="ECO:0007669"/>
    <property type="project" value="UniProtKB-SubCell"/>
</dbReference>
<dbReference type="Pfam" id="PF25322">
    <property type="entry name" value="RBD_SIN1"/>
    <property type="match status" value="1"/>
</dbReference>
<dbReference type="InterPro" id="IPR057339">
    <property type="entry name" value="RBD_SIN1"/>
</dbReference>
<evidence type="ECO:0000259" key="23">
    <source>
        <dbReference type="Pfam" id="PF05422"/>
    </source>
</evidence>
<dbReference type="GO" id="GO:0005737">
    <property type="term" value="C:cytoplasm"/>
    <property type="evidence" value="ECO:0000318"/>
    <property type="project" value="GO_Central"/>
</dbReference>